<proteinExistence type="predicted"/>
<protein>
    <submittedName>
        <fullName evidence="1">Uncharacterized protein</fullName>
    </submittedName>
</protein>
<gene>
    <name evidence="1" type="primary">WBGene00284633</name>
</gene>
<dbReference type="AlphaFoldDB" id="A0A2A6B2X2"/>
<accession>A0A2A6B2X2</accession>
<evidence type="ECO:0000313" key="1">
    <source>
        <dbReference type="EnsemblMetazoa" id="PPA46264.1"/>
    </source>
</evidence>
<reference evidence="2" key="1">
    <citation type="journal article" date="2008" name="Nat. Genet.">
        <title>The Pristionchus pacificus genome provides a unique perspective on nematode lifestyle and parasitism.</title>
        <authorList>
            <person name="Dieterich C."/>
            <person name="Clifton S.W."/>
            <person name="Schuster L.N."/>
            <person name="Chinwalla A."/>
            <person name="Delehaunty K."/>
            <person name="Dinkelacker I."/>
            <person name="Fulton L."/>
            <person name="Fulton R."/>
            <person name="Godfrey J."/>
            <person name="Minx P."/>
            <person name="Mitreva M."/>
            <person name="Roeseler W."/>
            <person name="Tian H."/>
            <person name="Witte H."/>
            <person name="Yang S.P."/>
            <person name="Wilson R.K."/>
            <person name="Sommer R.J."/>
        </authorList>
    </citation>
    <scope>NUCLEOTIDE SEQUENCE [LARGE SCALE GENOMIC DNA]</scope>
    <source>
        <strain evidence="2">PS312</strain>
    </source>
</reference>
<keyword evidence="2" id="KW-1185">Reference proteome</keyword>
<organism evidence="1 2">
    <name type="scientific">Pristionchus pacificus</name>
    <name type="common">Parasitic nematode worm</name>
    <dbReference type="NCBI Taxonomy" id="54126"/>
    <lineage>
        <taxon>Eukaryota</taxon>
        <taxon>Metazoa</taxon>
        <taxon>Ecdysozoa</taxon>
        <taxon>Nematoda</taxon>
        <taxon>Chromadorea</taxon>
        <taxon>Rhabditida</taxon>
        <taxon>Rhabditina</taxon>
        <taxon>Diplogasteromorpha</taxon>
        <taxon>Diplogasteroidea</taxon>
        <taxon>Neodiplogasteridae</taxon>
        <taxon>Pristionchus</taxon>
    </lineage>
</organism>
<dbReference type="EnsemblMetazoa" id="PPA46264.1">
    <property type="protein sequence ID" value="PPA46264.1"/>
    <property type="gene ID" value="WBGene00284633"/>
</dbReference>
<name>A0A2A6B2X2_PRIPA</name>
<reference evidence="1" key="2">
    <citation type="submission" date="2022-06" db="UniProtKB">
        <authorList>
            <consortium name="EnsemblMetazoa"/>
        </authorList>
    </citation>
    <scope>IDENTIFICATION</scope>
    <source>
        <strain evidence="1">PS312</strain>
    </source>
</reference>
<accession>A0A8R1V5E2</accession>
<sequence>MSQLVDDVYLSHRPAGGVQQLANFSSYTAQWMQYLKTIGGPFDPSGVRSGQILSHEYSSRKGIVRVEQGPQAQLRPKL</sequence>
<evidence type="ECO:0000313" key="2">
    <source>
        <dbReference type="Proteomes" id="UP000005239"/>
    </source>
</evidence>
<dbReference type="Proteomes" id="UP000005239">
    <property type="component" value="Unassembled WGS sequence"/>
</dbReference>